<proteinExistence type="predicted"/>
<dbReference type="InterPro" id="IPR029058">
    <property type="entry name" value="AB_hydrolase_fold"/>
</dbReference>
<protein>
    <recommendedName>
        <fullName evidence="2">Fungal lipase-type domain-containing protein</fullName>
    </recommendedName>
</protein>
<gene>
    <name evidence="3" type="ORF">PBAH0796_LOCUS5315</name>
</gene>
<feature type="domain" description="Fungal lipase-type" evidence="2">
    <location>
        <begin position="162"/>
        <end position="238"/>
    </location>
</feature>
<dbReference type="SUPFAM" id="SSF53474">
    <property type="entry name" value="alpha/beta-Hydrolases"/>
    <property type="match status" value="1"/>
</dbReference>
<organism evidence="3">
    <name type="scientific">Pyrodinium bahamense</name>
    <dbReference type="NCBI Taxonomy" id="73915"/>
    <lineage>
        <taxon>Eukaryota</taxon>
        <taxon>Sar</taxon>
        <taxon>Alveolata</taxon>
        <taxon>Dinophyceae</taxon>
        <taxon>Gonyaulacales</taxon>
        <taxon>Pyrocystaceae</taxon>
        <taxon>Pyrodinium</taxon>
    </lineage>
</organism>
<feature type="region of interest" description="Disordered" evidence="1">
    <location>
        <begin position="1"/>
        <end position="35"/>
    </location>
</feature>
<evidence type="ECO:0000313" key="3">
    <source>
        <dbReference type="EMBL" id="CAD8349576.1"/>
    </source>
</evidence>
<dbReference type="Gene3D" id="3.40.50.1820">
    <property type="entry name" value="alpha/beta hydrolase"/>
    <property type="match status" value="1"/>
</dbReference>
<sequence>MGGAAAAAPPAAGLKTSALTEPSRRRRAAGATAHDASLAETLARDRADARAPRGWGHCEDVDQIAYAEMASRICELQYTLDPSLPTPRRPTWKEAIYVKGCWKLKAYNSDLQMSTGVYQNARNGRCVLAVSGIHGTILGVEKTFALLTSPPEKWKVCDSLMYAPFVKTWRRHTSLANWTRVTNFLASHCNSKVTITGQSLGGATAEILAACASANQLAQLQPPENPSFRVKDIHTYGAMASATTPLRNSSGGSPCLRGRRWFHAEDPIARFGPAFGLVHPLMDATEIFTGADGSLTFRDYDCQSAESISDTALGKAVTLADMQDLSATGWIASHQLESYIKWMRYRLQPGSGPGSDPI</sequence>
<evidence type="ECO:0000256" key="1">
    <source>
        <dbReference type="SAM" id="MobiDB-lite"/>
    </source>
</evidence>
<feature type="compositionally biased region" description="Low complexity" evidence="1">
    <location>
        <begin position="1"/>
        <end position="13"/>
    </location>
</feature>
<name>A0A7S0A0L4_9DINO</name>
<dbReference type="EMBL" id="HBEG01008915">
    <property type="protein sequence ID" value="CAD8349576.1"/>
    <property type="molecule type" value="Transcribed_RNA"/>
</dbReference>
<accession>A0A7S0A0L4</accession>
<dbReference type="GO" id="GO:0006629">
    <property type="term" value="P:lipid metabolic process"/>
    <property type="evidence" value="ECO:0007669"/>
    <property type="project" value="InterPro"/>
</dbReference>
<evidence type="ECO:0000259" key="2">
    <source>
        <dbReference type="Pfam" id="PF01764"/>
    </source>
</evidence>
<dbReference type="Pfam" id="PF01764">
    <property type="entry name" value="Lipase_3"/>
    <property type="match status" value="1"/>
</dbReference>
<reference evidence="3" key="1">
    <citation type="submission" date="2021-01" db="EMBL/GenBank/DDBJ databases">
        <authorList>
            <person name="Corre E."/>
            <person name="Pelletier E."/>
            <person name="Niang G."/>
            <person name="Scheremetjew M."/>
            <person name="Finn R."/>
            <person name="Kale V."/>
            <person name="Holt S."/>
            <person name="Cochrane G."/>
            <person name="Meng A."/>
            <person name="Brown T."/>
            <person name="Cohen L."/>
        </authorList>
    </citation>
    <scope>NUCLEOTIDE SEQUENCE</scope>
    <source>
        <strain evidence="3">Pbaha01</strain>
    </source>
</reference>
<dbReference type="InterPro" id="IPR002921">
    <property type="entry name" value="Fungal_lipase-type"/>
</dbReference>
<dbReference type="AlphaFoldDB" id="A0A7S0A0L4"/>